<gene>
    <name evidence="1" type="ORF">SAMN04488502_11443</name>
</gene>
<dbReference type="Proteomes" id="UP000214880">
    <property type="component" value="Unassembled WGS sequence"/>
</dbReference>
<reference evidence="1 2" key="1">
    <citation type="submission" date="2016-10" db="EMBL/GenBank/DDBJ databases">
        <authorList>
            <person name="de Groot N.N."/>
        </authorList>
    </citation>
    <scope>NUCLEOTIDE SEQUENCE [LARGE SCALE GENOMIC DNA]</scope>
    <source>
        <strain evidence="1 2">DSM 1736</strain>
    </source>
</reference>
<proteinExistence type="predicted"/>
<sequence length="43" mass="4654">MQMGTGGPCFLTCSLIAIFYKRSSFYCLGPSATTFVNILTNVV</sequence>
<protein>
    <submittedName>
        <fullName evidence="1">Uncharacterized protein</fullName>
    </submittedName>
</protein>
<dbReference type="EMBL" id="FNHB01000014">
    <property type="protein sequence ID" value="SDN20016.1"/>
    <property type="molecule type" value="Genomic_DNA"/>
</dbReference>
<dbReference type="AlphaFoldDB" id="A0A1G9ZHE7"/>
<evidence type="ECO:0000313" key="1">
    <source>
        <dbReference type="EMBL" id="SDN20016.1"/>
    </source>
</evidence>
<keyword evidence="2" id="KW-1185">Reference proteome</keyword>
<name>A0A1G9ZHE7_9FIRM</name>
<evidence type="ECO:0000313" key="2">
    <source>
        <dbReference type="Proteomes" id="UP000214880"/>
    </source>
</evidence>
<accession>A0A1G9ZHE7</accession>
<organism evidence="1 2">
    <name type="scientific">Dendrosporobacter quercicolus</name>
    <dbReference type="NCBI Taxonomy" id="146817"/>
    <lineage>
        <taxon>Bacteria</taxon>
        <taxon>Bacillati</taxon>
        <taxon>Bacillota</taxon>
        <taxon>Negativicutes</taxon>
        <taxon>Selenomonadales</taxon>
        <taxon>Sporomusaceae</taxon>
        <taxon>Dendrosporobacter</taxon>
    </lineage>
</organism>